<gene>
    <name evidence="2" type="ORF">QLQ12_34555</name>
</gene>
<evidence type="ECO:0000256" key="1">
    <source>
        <dbReference type="SAM" id="SignalP"/>
    </source>
</evidence>
<keyword evidence="1" id="KW-0732">Signal</keyword>
<evidence type="ECO:0000313" key="3">
    <source>
        <dbReference type="Proteomes" id="UP001241758"/>
    </source>
</evidence>
<reference evidence="2 3" key="1">
    <citation type="submission" date="2023-05" db="EMBL/GenBank/DDBJ databases">
        <title>Actinoplanes sp. NEAU-A12 genome sequencing.</title>
        <authorList>
            <person name="Wang Z.-S."/>
        </authorList>
    </citation>
    <scope>NUCLEOTIDE SEQUENCE [LARGE SCALE GENOMIC DNA]</scope>
    <source>
        <strain evidence="2 3">NEAU-A12</strain>
    </source>
</reference>
<sequence length="159" mass="16419">MNPTRLMVLAVLLALAGCDGAAGSGGPQPRYLNPAGSCPGVDASAERLADQPLPGDFRPVSVVLCDLQPEALASRAGGTIRPPAVRRSIGPFDDLVRALRGPLPEPPRGEFACPAMLQAPMLLALTDASGRTVLPAIPATECGFRTPAVDSAVRALSWE</sequence>
<proteinExistence type="predicted"/>
<dbReference type="RefSeq" id="WP_282764966.1">
    <property type="nucleotide sequence ID" value="NZ_JASCTH010000027.1"/>
</dbReference>
<accession>A0ABT6WVH6</accession>
<keyword evidence="3" id="KW-1185">Reference proteome</keyword>
<evidence type="ECO:0000313" key="2">
    <source>
        <dbReference type="EMBL" id="MDI6103748.1"/>
    </source>
</evidence>
<protein>
    <recommendedName>
        <fullName evidence="4">Secreted protein</fullName>
    </recommendedName>
</protein>
<feature type="chain" id="PRO_5045408140" description="Secreted protein" evidence="1">
    <location>
        <begin position="22"/>
        <end position="159"/>
    </location>
</feature>
<name>A0ABT6WVH6_9ACTN</name>
<feature type="signal peptide" evidence="1">
    <location>
        <begin position="1"/>
        <end position="21"/>
    </location>
</feature>
<organism evidence="2 3">
    <name type="scientific">Actinoplanes sandaracinus</name>
    <dbReference type="NCBI Taxonomy" id="3045177"/>
    <lineage>
        <taxon>Bacteria</taxon>
        <taxon>Bacillati</taxon>
        <taxon>Actinomycetota</taxon>
        <taxon>Actinomycetes</taxon>
        <taxon>Micromonosporales</taxon>
        <taxon>Micromonosporaceae</taxon>
        <taxon>Actinoplanes</taxon>
    </lineage>
</organism>
<dbReference type="EMBL" id="JASCTH010000027">
    <property type="protein sequence ID" value="MDI6103748.1"/>
    <property type="molecule type" value="Genomic_DNA"/>
</dbReference>
<comment type="caution">
    <text evidence="2">The sequence shown here is derived from an EMBL/GenBank/DDBJ whole genome shotgun (WGS) entry which is preliminary data.</text>
</comment>
<evidence type="ECO:0008006" key="4">
    <source>
        <dbReference type="Google" id="ProtNLM"/>
    </source>
</evidence>
<dbReference type="Proteomes" id="UP001241758">
    <property type="component" value="Unassembled WGS sequence"/>
</dbReference>
<dbReference type="PROSITE" id="PS51257">
    <property type="entry name" value="PROKAR_LIPOPROTEIN"/>
    <property type="match status" value="1"/>
</dbReference>